<dbReference type="OrthoDB" id="9808189at2"/>
<sequence length="180" mass="20536">MDSDVTLAMVADRAGVPLPSVYHFFPNRNAIFVELARRYHEELAELARQEISPAPRRWQDLILVRQTRGRDYLNENPAALRLFMGAGVSVEVRNLDLRGNTAASKTRAQEFHARFECAGLTDLEYWLGVTFGLMDGIWAISYAEHGRITDRYLMEAWRASVAYLRTYLPEDLPLKSASDD</sequence>
<proteinExistence type="predicted"/>
<dbReference type="SUPFAM" id="SSF46689">
    <property type="entry name" value="Homeodomain-like"/>
    <property type="match status" value="1"/>
</dbReference>
<name>A0A437QV86_9PROT</name>
<protein>
    <submittedName>
        <fullName evidence="4">TetR/AcrR family transcriptional regulator</fullName>
    </submittedName>
</protein>
<keyword evidence="1 2" id="KW-0238">DNA-binding</keyword>
<evidence type="ECO:0000313" key="4">
    <source>
        <dbReference type="EMBL" id="RVU38389.1"/>
    </source>
</evidence>
<evidence type="ECO:0000259" key="3">
    <source>
        <dbReference type="PROSITE" id="PS50977"/>
    </source>
</evidence>
<organism evidence="4 5">
    <name type="scientific">Hwanghaeella grinnelliae</name>
    <dbReference type="NCBI Taxonomy" id="2500179"/>
    <lineage>
        <taxon>Bacteria</taxon>
        <taxon>Pseudomonadati</taxon>
        <taxon>Pseudomonadota</taxon>
        <taxon>Alphaproteobacteria</taxon>
        <taxon>Rhodospirillales</taxon>
        <taxon>Rhodospirillaceae</taxon>
        <taxon>Hwanghaeella</taxon>
    </lineage>
</organism>
<dbReference type="PROSITE" id="PS50977">
    <property type="entry name" value="HTH_TETR_2"/>
    <property type="match status" value="1"/>
</dbReference>
<dbReference type="Pfam" id="PF00440">
    <property type="entry name" value="TetR_N"/>
    <property type="match status" value="1"/>
</dbReference>
<dbReference type="GO" id="GO:0003677">
    <property type="term" value="F:DNA binding"/>
    <property type="evidence" value="ECO:0007669"/>
    <property type="project" value="UniProtKB-UniRule"/>
</dbReference>
<keyword evidence="5" id="KW-1185">Reference proteome</keyword>
<dbReference type="AlphaFoldDB" id="A0A437QV86"/>
<evidence type="ECO:0000313" key="5">
    <source>
        <dbReference type="Proteomes" id="UP000287447"/>
    </source>
</evidence>
<evidence type="ECO:0000256" key="1">
    <source>
        <dbReference type="ARBA" id="ARBA00023125"/>
    </source>
</evidence>
<evidence type="ECO:0000256" key="2">
    <source>
        <dbReference type="PROSITE-ProRule" id="PRU00335"/>
    </source>
</evidence>
<feature type="DNA-binding region" description="H-T-H motif" evidence="2">
    <location>
        <begin position="6"/>
        <end position="25"/>
    </location>
</feature>
<accession>A0A437QV86</accession>
<dbReference type="InterPro" id="IPR001647">
    <property type="entry name" value="HTH_TetR"/>
</dbReference>
<dbReference type="Gene3D" id="1.10.357.10">
    <property type="entry name" value="Tetracycline Repressor, domain 2"/>
    <property type="match status" value="1"/>
</dbReference>
<feature type="domain" description="HTH tetR-type" evidence="3">
    <location>
        <begin position="1"/>
        <end position="43"/>
    </location>
</feature>
<reference evidence="5" key="1">
    <citation type="submission" date="2019-01" db="EMBL/GenBank/DDBJ databases">
        <title>Gri0909 isolated from a small marine red alga.</title>
        <authorList>
            <person name="Kim J."/>
            <person name="Jeong S.E."/>
            <person name="Jeon C.O."/>
        </authorList>
    </citation>
    <scope>NUCLEOTIDE SEQUENCE [LARGE SCALE GENOMIC DNA]</scope>
    <source>
        <strain evidence="5">Gri0909</strain>
    </source>
</reference>
<dbReference type="EMBL" id="SADE01000001">
    <property type="protein sequence ID" value="RVU38389.1"/>
    <property type="molecule type" value="Genomic_DNA"/>
</dbReference>
<dbReference type="InterPro" id="IPR009057">
    <property type="entry name" value="Homeodomain-like_sf"/>
</dbReference>
<dbReference type="Proteomes" id="UP000287447">
    <property type="component" value="Unassembled WGS sequence"/>
</dbReference>
<comment type="caution">
    <text evidence="4">The sequence shown here is derived from an EMBL/GenBank/DDBJ whole genome shotgun (WGS) entry which is preliminary data.</text>
</comment>
<gene>
    <name evidence="4" type="ORF">EOI86_03630</name>
</gene>